<dbReference type="FunFam" id="3.40.640.10:FF:000053">
    <property type="entry name" value="Aminotransferase, class I"/>
    <property type="match status" value="1"/>
</dbReference>
<dbReference type="EMBL" id="JAHOEL010000031">
    <property type="protein sequence ID" value="MBV3392837.1"/>
    <property type="molecule type" value="Genomic_DNA"/>
</dbReference>
<dbReference type="PANTHER" id="PTHR42790">
    <property type="entry name" value="AMINOTRANSFERASE"/>
    <property type="match status" value="1"/>
</dbReference>
<keyword evidence="6" id="KW-0663">Pyridoxal phosphate</keyword>
<dbReference type="CDD" id="cd00609">
    <property type="entry name" value="AAT_like"/>
    <property type="match status" value="1"/>
</dbReference>
<evidence type="ECO:0000256" key="2">
    <source>
        <dbReference type="ARBA" id="ARBA00007441"/>
    </source>
</evidence>
<dbReference type="InterPro" id="IPR050859">
    <property type="entry name" value="Class-I_PLP-dep_aminotransf"/>
</dbReference>
<dbReference type="Proteomes" id="UP001197492">
    <property type="component" value="Unassembled WGS sequence"/>
</dbReference>
<comment type="caution">
    <text evidence="8">The sequence shown here is derived from an EMBL/GenBank/DDBJ whole genome shotgun (WGS) entry which is preliminary data.</text>
</comment>
<comment type="cofactor">
    <cofactor evidence="1">
        <name>pyridoxal 5'-phosphate</name>
        <dbReference type="ChEBI" id="CHEBI:597326"/>
    </cofactor>
</comment>
<sequence>MRYADKMNYVKKSAIRSVMADASENGTVDYISFASGFPDPEAIPQEKLEEVGHKILQEKTYEVLQYGSAQGYTGLIESSKSFINKHECICTSNDDIIITTGSQQGLDLVSKIFCDEGDYVVVENPSYLGALNSFKCNGAKLLGVSLEEDGVNLEELEEAFKKGPKVFYTIPNFQNPTGVTTSLEKRKEIYNLAVKYDVVILEDNPYGYLRITGEEVPSIKSLDQDHRVVYAASLSKIISPGMRTGIICASKDIISKLFMAKQSGDNHTNNLSQYMMDAFLRETDMDAHIKHLQSLYAKKCNFMLEMIKKYFHPSIHVIEPEGGMFIWFDLPEGVSMPEFVQASIKKHVAIVPGNEFMVDSTKPCQSIRMNFSAASMENIEKGIQILGELTYKFCK</sequence>
<reference evidence="8 11" key="1">
    <citation type="submission" date="2021-06" db="EMBL/GenBank/DDBJ databases">
        <title>Collection of gut derived symbiotic bacterial strains cultured from healthy donors.</title>
        <authorList>
            <person name="Lin H."/>
            <person name="Littmann E."/>
            <person name="Pamer E.G."/>
        </authorList>
    </citation>
    <scope>NUCLEOTIDE SEQUENCE</scope>
    <source>
        <strain evidence="9 11">MSK.21.70</strain>
        <strain evidence="8">MSK.21.82</strain>
    </source>
</reference>
<name>A0AAW4MRF6_9FIRM</name>
<evidence type="ECO:0000313" key="8">
    <source>
        <dbReference type="EMBL" id="MBV3382835.1"/>
    </source>
</evidence>
<gene>
    <name evidence="8" type="ORF">KSV97_06305</name>
    <name evidence="9" type="ORF">KSW06_06160</name>
</gene>
<dbReference type="InterPro" id="IPR004839">
    <property type="entry name" value="Aminotransferase_I/II_large"/>
</dbReference>
<dbReference type="GO" id="GO:0030170">
    <property type="term" value="F:pyridoxal phosphate binding"/>
    <property type="evidence" value="ECO:0007669"/>
    <property type="project" value="InterPro"/>
</dbReference>
<evidence type="ECO:0000259" key="7">
    <source>
        <dbReference type="Pfam" id="PF00155"/>
    </source>
</evidence>
<dbReference type="GO" id="GO:1901605">
    <property type="term" value="P:alpha-amino acid metabolic process"/>
    <property type="evidence" value="ECO:0007669"/>
    <property type="project" value="TreeGrafter"/>
</dbReference>
<comment type="similarity">
    <text evidence="2">Belongs to the class-I pyridoxal-phosphate-dependent aminotransferase family.</text>
</comment>
<organism evidence="8 10">
    <name type="scientific">Catenibacterium mitsuokai</name>
    <dbReference type="NCBI Taxonomy" id="100886"/>
    <lineage>
        <taxon>Bacteria</taxon>
        <taxon>Bacillati</taxon>
        <taxon>Bacillota</taxon>
        <taxon>Erysipelotrichia</taxon>
        <taxon>Erysipelotrichales</taxon>
        <taxon>Coprobacillaceae</taxon>
        <taxon>Catenibacterium</taxon>
    </lineage>
</organism>
<dbReference type="AlphaFoldDB" id="A0AAW4MRF6"/>
<evidence type="ECO:0000256" key="4">
    <source>
        <dbReference type="ARBA" id="ARBA00022576"/>
    </source>
</evidence>
<evidence type="ECO:0000313" key="11">
    <source>
        <dbReference type="Proteomes" id="UP001197492"/>
    </source>
</evidence>
<feature type="domain" description="Aminotransferase class I/classII large" evidence="7">
    <location>
        <begin position="30"/>
        <end position="384"/>
    </location>
</feature>
<keyword evidence="11" id="KW-1185">Reference proteome</keyword>
<dbReference type="PANTHER" id="PTHR42790:SF19">
    <property type="entry name" value="KYNURENINE_ALPHA-AMINOADIPATE AMINOTRANSFERASE, MITOCHONDRIAL"/>
    <property type="match status" value="1"/>
</dbReference>
<evidence type="ECO:0000256" key="5">
    <source>
        <dbReference type="ARBA" id="ARBA00022679"/>
    </source>
</evidence>
<evidence type="ECO:0000256" key="6">
    <source>
        <dbReference type="ARBA" id="ARBA00022898"/>
    </source>
</evidence>
<dbReference type="Proteomes" id="UP001196408">
    <property type="component" value="Unassembled WGS sequence"/>
</dbReference>
<evidence type="ECO:0000256" key="3">
    <source>
        <dbReference type="ARBA" id="ARBA00011738"/>
    </source>
</evidence>
<dbReference type="GO" id="GO:0008483">
    <property type="term" value="F:transaminase activity"/>
    <property type="evidence" value="ECO:0007669"/>
    <property type="project" value="UniProtKB-KW"/>
</dbReference>
<dbReference type="Pfam" id="PF00155">
    <property type="entry name" value="Aminotran_1_2"/>
    <property type="match status" value="1"/>
</dbReference>
<evidence type="ECO:0000256" key="1">
    <source>
        <dbReference type="ARBA" id="ARBA00001933"/>
    </source>
</evidence>
<proteinExistence type="inferred from homology"/>
<comment type="subunit">
    <text evidence="3">Homodimer.</text>
</comment>
<keyword evidence="5" id="KW-0808">Transferase</keyword>
<accession>A0AAW4MRF6</accession>
<evidence type="ECO:0000313" key="9">
    <source>
        <dbReference type="EMBL" id="MBV3392837.1"/>
    </source>
</evidence>
<keyword evidence="4 8" id="KW-0032">Aminotransferase</keyword>
<dbReference type="EMBL" id="JAHOEF010000033">
    <property type="protein sequence ID" value="MBV3382835.1"/>
    <property type="molecule type" value="Genomic_DNA"/>
</dbReference>
<dbReference type="RefSeq" id="WP_217747662.1">
    <property type="nucleotide sequence ID" value="NZ_JAHOEB010000030.1"/>
</dbReference>
<protein>
    <submittedName>
        <fullName evidence="8">PLP-dependent aminotransferase family protein</fullName>
    </submittedName>
</protein>
<evidence type="ECO:0000313" key="10">
    <source>
        <dbReference type="Proteomes" id="UP001196408"/>
    </source>
</evidence>